<dbReference type="EMBL" id="CP148066">
    <property type="protein sequence ID" value="WXL28192.1"/>
    <property type="molecule type" value="Genomic_DNA"/>
</dbReference>
<dbReference type="RefSeq" id="WP_205498291.1">
    <property type="nucleotide sequence ID" value="NZ_CP148066.1"/>
</dbReference>
<organism evidence="3 4">
    <name type="scientific">[Mycoplasma] gypis</name>
    <dbReference type="NCBI Taxonomy" id="92404"/>
    <lineage>
        <taxon>Bacteria</taxon>
        <taxon>Bacillati</taxon>
        <taxon>Mycoplasmatota</taxon>
        <taxon>Mycoplasmoidales</taxon>
        <taxon>Metamycoplasmataceae</taxon>
        <taxon>Metamycoplasma</taxon>
    </lineage>
</organism>
<proteinExistence type="predicted"/>
<sequence>MNNKPKIRFKGFSEEWIKNKIGNFTQKYVNINKENNGTLKSYSVTNKKGFVLQNKLFENGGKAVNGDKSKSNKIVNGIFAYNPSRINVGSISFWNKDEEILISPFYETFSINYDFDKNLFLMWLKSNLFNKIMSKNLQGGVRLGLKYSSLSDIYYCYSHVTEQQKIGSLFQNIDILLKNTEQKTQKIQSVKNFLLQKMFPENNKKIPEIRFKGFSEEWHKKTIKDIFSFERPDNYIVKNEIEINKTKTPVLTANKSFILGYTFENRTYKNDSIIFDDFTKDFKYVNFEYMVKSSAIKILTSSNPKEFVLEFLHSLLFTIKTDTLLHGRHWISVIQPSFCKIPKYNEQQKIGSFFQKLDRLIQLYEIKQQKQEAIKKALLEKMFI</sequence>
<protein>
    <recommendedName>
        <fullName evidence="5">Restriction endonuclease subunit S</fullName>
    </recommendedName>
</protein>
<evidence type="ECO:0000256" key="2">
    <source>
        <dbReference type="ARBA" id="ARBA00023125"/>
    </source>
</evidence>
<evidence type="ECO:0008006" key="5">
    <source>
        <dbReference type="Google" id="ProtNLM"/>
    </source>
</evidence>
<dbReference type="Gene3D" id="3.90.220.20">
    <property type="entry name" value="DNA methylase specificity domains"/>
    <property type="match status" value="1"/>
</dbReference>
<dbReference type="SUPFAM" id="SSF116734">
    <property type="entry name" value="DNA methylase specificity domain"/>
    <property type="match status" value="2"/>
</dbReference>
<keyword evidence="2" id="KW-0238">DNA-binding</keyword>
<dbReference type="Proteomes" id="UP001460679">
    <property type="component" value="Chromosome"/>
</dbReference>
<evidence type="ECO:0000313" key="3">
    <source>
        <dbReference type="EMBL" id="WXL28192.1"/>
    </source>
</evidence>
<name>A0ABZ2RNY0_9BACT</name>
<reference evidence="3" key="1">
    <citation type="submission" date="2024-03" db="EMBL/GenBank/DDBJ databases">
        <title>Complete genome sequence of Mycoplasma gypis type strain B1/T1.</title>
        <authorList>
            <person name="Spergser J."/>
        </authorList>
    </citation>
    <scope>NUCLEOTIDE SEQUENCE [LARGE SCALE GENOMIC DNA]</scope>
    <source>
        <strain evidence="3">B1/T1</strain>
    </source>
</reference>
<gene>
    <name evidence="3" type="ORF">WG616_02360</name>
</gene>
<dbReference type="PANTHER" id="PTHR30408">
    <property type="entry name" value="TYPE-1 RESTRICTION ENZYME ECOKI SPECIFICITY PROTEIN"/>
    <property type="match status" value="1"/>
</dbReference>
<evidence type="ECO:0000313" key="4">
    <source>
        <dbReference type="Proteomes" id="UP001460679"/>
    </source>
</evidence>
<dbReference type="Gene3D" id="1.10.287.1120">
    <property type="entry name" value="Bipartite methylase S protein"/>
    <property type="match status" value="1"/>
</dbReference>
<accession>A0ABZ2RNY0</accession>
<dbReference type="InterPro" id="IPR044946">
    <property type="entry name" value="Restrct_endonuc_typeI_TRD_sf"/>
</dbReference>
<dbReference type="InterPro" id="IPR052021">
    <property type="entry name" value="Type-I_RS_S_subunit"/>
</dbReference>
<keyword evidence="1" id="KW-0680">Restriction system</keyword>
<keyword evidence="4" id="KW-1185">Reference proteome</keyword>
<evidence type="ECO:0000256" key="1">
    <source>
        <dbReference type="ARBA" id="ARBA00022747"/>
    </source>
</evidence>
<dbReference type="PANTHER" id="PTHR30408:SF12">
    <property type="entry name" value="TYPE I RESTRICTION ENZYME MJAVIII SPECIFICITY SUBUNIT"/>
    <property type="match status" value="1"/>
</dbReference>